<dbReference type="GO" id="GO:0005576">
    <property type="term" value="C:extracellular region"/>
    <property type="evidence" value="ECO:0007669"/>
    <property type="project" value="UniProtKB-SubCell"/>
</dbReference>
<keyword evidence="3" id="KW-0964">Secreted</keyword>
<dbReference type="RefSeq" id="WP_188410398.1">
    <property type="nucleotide sequence ID" value="NZ_BMCP01000003.1"/>
</dbReference>
<comment type="caution">
    <text evidence="5">The sequence shown here is derived from an EMBL/GenBank/DDBJ whole genome shotgun (WGS) entry which is preliminary data.</text>
</comment>
<dbReference type="PANTHER" id="PTHR38340">
    <property type="entry name" value="S-LAYER PROTEIN"/>
    <property type="match status" value="1"/>
</dbReference>
<dbReference type="SMART" id="SM00710">
    <property type="entry name" value="PbH1"/>
    <property type="match status" value="7"/>
</dbReference>
<dbReference type="GO" id="GO:0005509">
    <property type="term" value="F:calcium ion binding"/>
    <property type="evidence" value="ECO:0007669"/>
    <property type="project" value="InterPro"/>
</dbReference>
<keyword evidence="6" id="KW-1185">Reference proteome</keyword>
<dbReference type="EMBL" id="BMCP01000003">
    <property type="protein sequence ID" value="GGE49016.1"/>
    <property type="molecule type" value="Genomic_DNA"/>
</dbReference>
<comment type="subcellular location">
    <subcellularLocation>
        <location evidence="2">Secreted</location>
    </subcellularLocation>
</comment>
<dbReference type="Pfam" id="PF13229">
    <property type="entry name" value="Beta_helix"/>
    <property type="match status" value="1"/>
</dbReference>
<dbReference type="InterPro" id="IPR012334">
    <property type="entry name" value="Pectin_lyas_fold"/>
</dbReference>
<dbReference type="Gene3D" id="2.160.20.10">
    <property type="entry name" value="Single-stranded right-handed beta-helix, Pectin lyase-like"/>
    <property type="match status" value="1"/>
</dbReference>
<comment type="function">
    <text evidence="1">Converts beta-D-mannuronic acid (M) to alpha-L-guluronic acid (G), producing a polymer with gel-forming capacity, required for the formation of the cyst coat.</text>
</comment>
<dbReference type="InterPro" id="IPR050557">
    <property type="entry name" value="RTX_toxin/Mannuronan_C5-epim"/>
</dbReference>
<reference evidence="5" key="2">
    <citation type="submission" date="2020-09" db="EMBL/GenBank/DDBJ databases">
        <authorList>
            <person name="Sun Q."/>
            <person name="Sedlacek I."/>
        </authorList>
    </citation>
    <scope>NUCLEOTIDE SEQUENCE</scope>
    <source>
        <strain evidence="5">CCM 7684</strain>
    </source>
</reference>
<dbReference type="Proteomes" id="UP000602745">
    <property type="component" value="Unassembled WGS sequence"/>
</dbReference>
<dbReference type="InterPro" id="IPR039448">
    <property type="entry name" value="Beta_helix"/>
</dbReference>
<dbReference type="Gene3D" id="2.150.10.10">
    <property type="entry name" value="Serralysin-like metalloprotease, C-terminal"/>
    <property type="match status" value="2"/>
</dbReference>
<name>A0A8J3DY23_9RHOB</name>
<organism evidence="5 6">
    <name type="scientific">Agaricicola taiwanensis</name>
    <dbReference type="NCBI Taxonomy" id="591372"/>
    <lineage>
        <taxon>Bacteria</taxon>
        <taxon>Pseudomonadati</taxon>
        <taxon>Pseudomonadota</taxon>
        <taxon>Alphaproteobacteria</taxon>
        <taxon>Rhodobacterales</taxon>
        <taxon>Paracoccaceae</taxon>
        <taxon>Agaricicola</taxon>
    </lineage>
</organism>
<sequence length="702" mass="72416">MAYNDITKMTPTSTIWVQAGAAAGGDGSQDRPFSTIQQAVSSANPGTAIMVRAGTYVENVKLPISAGTDTAPIWLVSADGIGAAHIIAKSATAPVIKGLGTDNYMIDGFTIEGGSNGIQLSQSGSAFTNMVQNIVLSNNTIINSRDDGIKISQADNVQILHNNIVASGDQGIDFVAVNDSTIIGNEVSRITGASAIFAKGGSTNVEISGNYVHDVAVDGIILGGWTEQKFFRPGFDTYEAKNITVSGNYVEGVGKRPVNILGAIESEVSGNILHGNPDYPTVVNIENGSPSWTDLFNSHDILIENNVFDRTKGLLTAAVGNRENIVFIGNATDGQGSFDFASVGPGAQSSELPDAAPPPAVFTPEESATLKGSSSADIFDGGDVNNKIAGRGGADLVLADGGNDQIFMTTGKGAFFVDGGEGIDTLRLDAGDTAVNLSLDLSYITKVHVLSDGSAFTNVEQLKIYYGGSTGTLNVTGGELSDIIFGGEGKDIIYGGGGNDWLRGGTGDKLYGGAGNDRLEISGTSLKVDGGAGTDTLTISGKTVFSATSLSSIEKFFMTGGADIDFSAVTKGVMVFATDDADAGVTVTGTNGNDAFRGTNFADQIFASFGNDAIKGYAGDDYINGGDGNDTLTGGAGNDTIYGGGDFDTVVFSGKMSDYSISRTDTGDFLVSDLVGDDGQDAIFQVEQFTFSDGYLVTSTIL</sequence>
<accession>A0A8J3DY23</accession>
<evidence type="ECO:0000256" key="1">
    <source>
        <dbReference type="ARBA" id="ARBA00002822"/>
    </source>
</evidence>
<dbReference type="SUPFAM" id="SSF51126">
    <property type="entry name" value="Pectin lyase-like"/>
    <property type="match status" value="1"/>
</dbReference>
<dbReference type="InterPro" id="IPR001343">
    <property type="entry name" value="Hemolysn_Ca-bd"/>
</dbReference>
<evidence type="ECO:0000256" key="3">
    <source>
        <dbReference type="ARBA" id="ARBA00022525"/>
    </source>
</evidence>
<dbReference type="PRINTS" id="PR00313">
    <property type="entry name" value="CABNDNGRPT"/>
</dbReference>
<dbReference type="PANTHER" id="PTHR38340:SF1">
    <property type="entry name" value="S-LAYER PROTEIN"/>
    <property type="match status" value="1"/>
</dbReference>
<dbReference type="InterPro" id="IPR011050">
    <property type="entry name" value="Pectin_lyase_fold/virulence"/>
</dbReference>
<evidence type="ECO:0000313" key="6">
    <source>
        <dbReference type="Proteomes" id="UP000602745"/>
    </source>
</evidence>
<proteinExistence type="predicted"/>
<reference evidence="5" key="1">
    <citation type="journal article" date="2014" name="Int. J. Syst. Evol. Microbiol.">
        <title>Complete genome sequence of Corynebacterium casei LMG S-19264T (=DSM 44701T), isolated from a smear-ripened cheese.</title>
        <authorList>
            <consortium name="US DOE Joint Genome Institute (JGI-PGF)"/>
            <person name="Walter F."/>
            <person name="Albersmeier A."/>
            <person name="Kalinowski J."/>
            <person name="Ruckert C."/>
        </authorList>
    </citation>
    <scope>NUCLEOTIDE SEQUENCE</scope>
    <source>
        <strain evidence="5">CCM 7684</strain>
    </source>
</reference>
<dbReference type="InterPro" id="IPR011049">
    <property type="entry name" value="Serralysin-like_metalloprot_C"/>
</dbReference>
<dbReference type="SUPFAM" id="SSF51120">
    <property type="entry name" value="beta-Roll"/>
    <property type="match status" value="2"/>
</dbReference>
<dbReference type="AlphaFoldDB" id="A0A8J3DY23"/>
<dbReference type="InterPro" id="IPR018511">
    <property type="entry name" value="Hemolysin-typ_Ca-bd_CS"/>
</dbReference>
<dbReference type="Pfam" id="PF00353">
    <property type="entry name" value="HemolysinCabind"/>
    <property type="match status" value="3"/>
</dbReference>
<evidence type="ECO:0000259" key="4">
    <source>
        <dbReference type="Pfam" id="PF13229"/>
    </source>
</evidence>
<feature type="domain" description="Right handed beta helix" evidence="4">
    <location>
        <begin position="100"/>
        <end position="221"/>
    </location>
</feature>
<gene>
    <name evidence="5" type="ORF">GCM10007276_27670</name>
</gene>
<evidence type="ECO:0000313" key="5">
    <source>
        <dbReference type="EMBL" id="GGE49016.1"/>
    </source>
</evidence>
<evidence type="ECO:0000256" key="2">
    <source>
        <dbReference type="ARBA" id="ARBA00004613"/>
    </source>
</evidence>
<dbReference type="InterPro" id="IPR006626">
    <property type="entry name" value="PbH1"/>
</dbReference>
<dbReference type="PROSITE" id="PS00330">
    <property type="entry name" value="HEMOLYSIN_CALCIUM"/>
    <property type="match status" value="4"/>
</dbReference>
<protein>
    <recommendedName>
        <fullName evidence="4">Right handed beta helix domain-containing protein</fullName>
    </recommendedName>
</protein>